<dbReference type="Proteomes" id="UP000823405">
    <property type="component" value="Unassembled WGS sequence"/>
</dbReference>
<dbReference type="EMBL" id="JAAAIN010001278">
    <property type="protein sequence ID" value="KAG0304747.1"/>
    <property type="molecule type" value="Genomic_DNA"/>
</dbReference>
<dbReference type="InterPro" id="IPR024747">
    <property type="entry name" value="Pyridox_Oxase-rel"/>
</dbReference>
<evidence type="ECO:0000313" key="2">
    <source>
        <dbReference type="Proteomes" id="UP000823405"/>
    </source>
</evidence>
<dbReference type="SUPFAM" id="SSF50475">
    <property type="entry name" value="FMN-binding split barrel"/>
    <property type="match status" value="1"/>
</dbReference>
<gene>
    <name evidence="1" type="ORF">BGZ97_001354</name>
</gene>
<dbReference type="PANTHER" id="PTHR34071:SF2">
    <property type="entry name" value="FLAVIN-NUCLEOTIDE-BINDING PROTEIN"/>
    <property type="match status" value="1"/>
</dbReference>
<protein>
    <recommendedName>
        <fullName evidence="3">Flavin-nucleotide-binding protein</fullName>
    </recommendedName>
</protein>
<evidence type="ECO:0008006" key="3">
    <source>
        <dbReference type="Google" id="ProtNLM"/>
    </source>
</evidence>
<organism evidence="1 2">
    <name type="scientific">Linnemannia gamsii</name>
    <dbReference type="NCBI Taxonomy" id="64522"/>
    <lineage>
        <taxon>Eukaryota</taxon>
        <taxon>Fungi</taxon>
        <taxon>Fungi incertae sedis</taxon>
        <taxon>Mucoromycota</taxon>
        <taxon>Mortierellomycotina</taxon>
        <taxon>Mortierellomycetes</taxon>
        <taxon>Mortierellales</taxon>
        <taxon>Mortierellaceae</taxon>
        <taxon>Linnemannia</taxon>
    </lineage>
</organism>
<dbReference type="AlphaFoldDB" id="A0A9P6QXX0"/>
<evidence type="ECO:0000313" key="1">
    <source>
        <dbReference type="EMBL" id="KAG0304747.1"/>
    </source>
</evidence>
<dbReference type="Pfam" id="PF12900">
    <property type="entry name" value="Pyridox_ox_2"/>
    <property type="match status" value="1"/>
</dbReference>
<comment type="caution">
    <text evidence="1">The sequence shown here is derived from an EMBL/GenBank/DDBJ whole genome shotgun (WGS) entry which is preliminary data.</text>
</comment>
<keyword evidence="2" id="KW-1185">Reference proteome</keyword>
<dbReference type="Gene3D" id="2.30.110.10">
    <property type="entry name" value="Electron Transport, Fmn-binding Protein, Chain A"/>
    <property type="match status" value="1"/>
</dbReference>
<dbReference type="InterPro" id="IPR012349">
    <property type="entry name" value="Split_barrel_FMN-bd"/>
</dbReference>
<proteinExistence type="predicted"/>
<dbReference type="PANTHER" id="PTHR34071">
    <property type="entry name" value="5-NITROIMIDAZOLE ANTIBIOTICS RESISTANCE PROTEIN, NIMA-FAMILY-RELATED PROTEIN-RELATED"/>
    <property type="match status" value="1"/>
</dbReference>
<reference evidence="1" key="1">
    <citation type="journal article" date="2020" name="Fungal Divers.">
        <title>Resolving the Mortierellaceae phylogeny through synthesis of multi-gene phylogenetics and phylogenomics.</title>
        <authorList>
            <person name="Vandepol N."/>
            <person name="Liber J."/>
            <person name="Desiro A."/>
            <person name="Na H."/>
            <person name="Kennedy M."/>
            <person name="Barry K."/>
            <person name="Grigoriev I.V."/>
            <person name="Miller A.N."/>
            <person name="O'Donnell K."/>
            <person name="Stajich J.E."/>
            <person name="Bonito G."/>
        </authorList>
    </citation>
    <scope>NUCLEOTIDE SEQUENCE</scope>
    <source>
        <strain evidence="1">NVP60</strain>
    </source>
</reference>
<dbReference type="OrthoDB" id="444432at2759"/>
<accession>A0A9P6QXX0</accession>
<name>A0A9P6QXX0_9FUNG</name>
<sequence>MTDYTPSNHKAINQVRRQKDHARYDSEAIHAILNNNMLAHVGFTLPPGTADEDDWPLVMPMCYGRIEDTVYIHGFVSGRMMKALSSDNPPKVCITVSQVDALIVAMSPFHNSFNYYSAVIFGHGRLVTDPVEKSQALEVITNQPFRHADRWNDSRLPNKIDLQSTKVIAVRIEKASAKHRLGGVNDDLKEMKDEELCKKYYSGVVPVKMVYGEPEASSYNQAPVPAYLAPEHLNKERIMYDADAKKE</sequence>